<gene>
    <name evidence="4" type="ORF">NBR_LOCUS5216</name>
</gene>
<evidence type="ECO:0000256" key="2">
    <source>
        <dbReference type="PROSITE-ProRule" id="PRU00035"/>
    </source>
</evidence>
<keyword evidence="5" id="KW-1185">Reference proteome</keyword>
<dbReference type="Pfam" id="PF00439">
    <property type="entry name" value="Bromodomain"/>
    <property type="match status" value="1"/>
</dbReference>
<dbReference type="AlphaFoldDB" id="A0A0N4XRR3"/>
<accession>A0A0N4XRR3</accession>
<feature type="domain" description="Bromo" evidence="3">
    <location>
        <begin position="9"/>
        <end position="79"/>
    </location>
</feature>
<dbReference type="PANTHER" id="PTHR15398:SF4">
    <property type="entry name" value="BROMODOMAIN-CONTAINING PROTEIN 8 ISOFORM X1"/>
    <property type="match status" value="1"/>
</dbReference>
<reference evidence="6" key="1">
    <citation type="submission" date="2017-02" db="UniProtKB">
        <authorList>
            <consortium name="WormBaseParasite"/>
        </authorList>
    </citation>
    <scope>IDENTIFICATION</scope>
</reference>
<dbReference type="InterPro" id="IPR036427">
    <property type="entry name" value="Bromodomain-like_sf"/>
</dbReference>
<evidence type="ECO:0000313" key="4">
    <source>
        <dbReference type="EMBL" id="VDL68805.1"/>
    </source>
</evidence>
<keyword evidence="1 2" id="KW-0103">Bromodomain</keyword>
<dbReference type="InterPro" id="IPR001487">
    <property type="entry name" value="Bromodomain"/>
</dbReference>
<evidence type="ECO:0000256" key="1">
    <source>
        <dbReference type="ARBA" id="ARBA00023117"/>
    </source>
</evidence>
<protein>
    <submittedName>
        <fullName evidence="6">Brd8 (inferred by orthology to a D. melanogaster protein)</fullName>
    </submittedName>
</protein>
<name>A0A0N4XRR3_NIPBR</name>
<evidence type="ECO:0000313" key="6">
    <source>
        <dbReference type="WBParaSite" id="NBR_0000521501-mRNA-1"/>
    </source>
</evidence>
<dbReference type="OMA" id="STIAECM"/>
<dbReference type="STRING" id="27835.A0A0N4XRR3"/>
<dbReference type="PROSITE" id="PS50014">
    <property type="entry name" value="BROMODOMAIN_2"/>
    <property type="match status" value="1"/>
</dbReference>
<dbReference type="PANTHER" id="PTHR15398">
    <property type="entry name" value="BROMODOMAIN-CONTAINING PROTEIN 8"/>
    <property type="match status" value="1"/>
</dbReference>
<dbReference type="GO" id="GO:0035267">
    <property type="term" value="C:NuA4 histone acetyltransferase complex"/>
    <property type="evidence" value="ECO:0007669"/>
    <property type="project" value="TreeGrafter"/>
</dbReference>
<dbReference type="WBParaSite" id="NBR_0000521501-mRNA-1">
    <property type="protein sequence ID" value="NBR_0000521501-mRNA-1"/>
    <property type="gene ID" value="NBR_0000521501"/>
</dbReference>
<dbReference type="SMART" id="SM00297">
    <property type="entry name" value="BROMO"/>
    <property type="match status" value="1"/>
</dbReference>
<dbReference type="PRINTS" id="PR00503">
    <property type="entry name" value="BROMODOMAIN"/>
</dbReference>
<proteinExistence type="predicted"/>
<sequence length="95" mass="10782">MMSAWNSLQEHRHSAVFLHPVTDRDAPGYSRLVYCPVDLTTVKREIDGGAITNPFVLMEKMFMMFTNAVMFNSTGHDVNFYAKEMFNATLVECVG</sequence>
<evidence type="ECO:0000259" key="3">
    <source>
        <dbReference type="PROSITE" id="PS50014"/>
    </source>
</evidence>
<organism evidence="6">
    <name type="scientific">Nippostrongylus brasiliensis</name>
    <name type="common">Rat hookworm</name>
    <dbReference type="NCBI Taxonomy" id="27835"/>
    <lineage>
        <taxon>Eukaryota</taxon>
        <taxon>Metazoa</taxon>
        <taxon>Ecdysozoa</taxon>
        <taxon>Nematoda</taxon>
        <taxon>Chromadorea</taxon>
        <taxon>Rhabditida</taxon>
        <taxon>Rhabditina</taxon>
        <taxon>Rhabditomorpha</taxon>
        <taxon>Strongyloidea</taxon>
        <taxon>Heligmosomidae</taxon>
        <taxon>Nippostrongylus</taxon>
    </lineage>
</organism>
<dbReference type="EMBL" id="UYSL01011919">
    <property type="protein sequence ID" value="VDL68805.1"/>
    <property type="molecule type" value="Genomic_DNA"/>
</dbReference>
<evidence type="ECO:0000313" key="5">
    <source>
        <dbReference type="Proteomes" id="UP000271162"/>
    </source>
</evidence>
<dbReference type="Gene3D" id="1.20.920.10">
    <property type="entry name" value="Bromodomain-like"/>
    <property type="match status" value="1"/>
</dbReference>
<dbReference type="Proteomes" id="UP000271162">
    <property type="component" value="Unassembled WGS sequence"/>
</dbReference>
<dbReference type="SUPFAM" id="SSF47370">
    <property type="entry name" value="Bromodomain"/>
    <property type="match status" value="1"/>
</dbReference>
<reference evidence="4 5" key="2">
    <citation type="submission" date="2018-11" db="EMBL/GenBank/DDBJ databases">
        <authorList>
            <consortium name="Pathogen Informatics"/>
        </authorList>
    </citation>
    <scope>NUCLEOTIDE SEQUENCE [LARGE SCALE GENOMIC DNA]</scope>
</reference>